<keyword evidence="11 17" id="KW-0472">Membrane</keyword>
<keyword evidence="19" id="KW-1185">Reference proteome</keyword>
<reference evidence="18 19" key="1">
    <citation type="submission" date="2019-03" db="EMBL/GenBank/DDBJ databases">
        <title>Sequencing the genomes of 1000 actinobacteria strains.</title>
        <authorList>
            <person name="Klenk H.-P."/>
        </authorList>
    </citation>
    <scope>NUCLEOTIDE SEQUENCE [LARGE SCALE GENOMIC DNA]</scope>
    <source>
        <strain evidence="18 19">DSM 18936</strain>
    </source>
</reference>
<gene>
    <name evidence="17" type="primary">uppP</name>
    <name evidence="18" type="ORF">BDK89_1096</name>
</gene>
<evidence type="ECO:0000256" key="7">
    <source>
        <dbReference type="ARBA" id="ARBA00022801"/>
    </source>
</evidence>
<evidence type="ECO:0000256" key="16">
    <source>
        <dbReference type="ARBA" id="ARBA00047594"/>
    </source>
</evidence>
<dbReference type="EC" id="3.6.1.27" evidence="3 17"/>
<evidence type="ECO:0000256" key="13">
    <source>
        <dbReference type="ARBA" id="ARBA00023316"/>
    </source>
</evidence>
<evidence type="ECO:0000256" key="10">
    <source>
        <dbReference type="ARBA" id="ARBA00022989"/>
    </source>
</evidence>
<dbReference type="InterPro" id="IPR003824">
    <property type="entry name" value="UppP"/>
</dbReference>
<dbReference type="RefSeq" id="WP_133867967.1">
    <property type="nucleotide sequence ID" value="NZ_SOAU01000001.1"/>
</dbReference>
<evidence type="ECO:0000256" key="11">
    <source>
        <dbReference type="ARBA" id="ARBA00023136"/>
    </source>
</evidence>
<dbReference type="GO" id="GO:0008360">
    <property type="term" value="P:regulation of cell shape"/>
    <property type="evidence" value="ECO:0007669"/>
    <property type="project" value="UniProtKB-KW"/>
</dbReference>
<feature type="transmembrane region" description="Helical" evidence="17">
    <location>
        <begin position="122"/>
        <end position="138"/>
    </location>
</feature>
<evidence type="ECO:0000256" key="14">
    <source>
        <dbReference type="ARBA" id="ARBA00032707"/>
    </source>
</evidence>
<evidence type="ECO:0000256" key="9">
    <source>
        <dbReference type="ARBA" id="ARBA00022984"/>
    </source>
</evidence>
<protein>
    <recommendedName>
        <fullName evidence="4 17">Undecaprenyl-diphosphatase</fullName>
        <ecNumber evidence="3 17">3.6.1.27</ecNumber>
    </recommendedName>
    <alternativeName>
        <fullName evidence="15 17">Bacitracin resistance protein</fullName>
    </alternativeName>
    <alternativeName>
        <fullName evidence="14 17">Undecaprenyl pyrophosphate phosphatase</fullName>
    </alternativeName>
</protein>
<dbReference type="AlphaFoldDB" id="A0A4R7HWZ4"/>
<feature type="transmembrane region" description="Helical" evidence="17">
    <location>
        <begin position="92"/>
        <end position="110"/>
    </location>
</feature>
<dbReference type="PANTHER" id="PTHR30622:SF4">
    <property type="entry name" value="UNDECAPRENYL-DIPHOSPHATASE"/>
    <property type="match status" value="1"/>
</dbReference>
<dbReference type="GO" id="GO:0050380">
    <property type="term" value="F:undecaprenyl-diphosphatase activity"/>
    <property type="evidence" value="ECO:0007669"/>
    <property type="project" value="UniProtKB-UniRule"/>
</dbReference>
<evidence type="ECO:0000256" key="12">
    <source>
        <dbReference type="ARBA" id="ARBA00023251"/>
    </source>
</evidence>
<keyword evidence="8 17" id="KW-0133">Cell shape</keyword>
<dbReference type="GO" id="GO:0071555">
    <property type="term" value="P:cell wall organization"/>
    <property type="evidence" value="ECO:0007669"/>
    <property type="project" value="UniProtKB-KW"/>
</dbReference>
<keyword evidence="13 17" id="KW-0961">Cell wall biogenesis/degradation</keyword>
<feature type="transmembrane region" description="Helical" evidence="17">
    <location>
        <begin position="195"/>
        <end position="215"/>
    </location>
</feature>
<evidence type="ECO:0000256" key="4">
    <source>
        <dbReference type="ARBA" id="ARBA00021581"/>
    </source>
</evidence>
<keyword evidence="9 17" id="KW-0573">Peptidoglycan synthesis</keyword>
<evidence type="ECO:0000313" key="18">
    <source>
        <dbReference type="EMBL" id="TDT15525.1"/>
    </source>
</evidence>
<feature type="transmembrane region" description="Helical" evidence="17">
    <location>
        <begin position="47"/>
        <end position="64"/>
    </location>
</feature>
<evidence type="ECO:0000256" key="17">
    <source>
        <dbReference type="HAMAP-Rule" id="MF_01006"/>
    </source>
</evidence>
<dbReference type="GO" id="GO:0005886">
    <property type="term" value="C:plasma membrane"/>
    <property type="evidence" value="ECO:0007669"/>
    <property type="project" value="UniProtKB-SubCell"/>
</dbReference>
<evidence type="ECO:0000313" key="19">
    <source>
        <dbReference type="Proteomes" id="UP000294558"/>
    </source>
</evidence>
<dbReference type="Proteomes" id="UP000294558">
    <property type="component" value="Unassembled WGS sequence"/>
</dbReference>
<evidence type="ECO:0000256" key="5">
    <source>
        <dbReference type="ARBA" id="ARBA00022475"/>
    </source>
</evidence>
<feature type="transmembrane region" description="Helical" evidence="17">
    <location>
        <begin position="221"/>
        <end position="245"/>
    </location>
</feature>
<keyword evidence="10 17" id="KW-1133">Transmembrane helix</keyword>
<name>A0A4R7HWZ4_9ACTN</name>
<dbReference type="OrthoDB" id="9808289at2"/>
<comment type="function">
    <text evidence="17">Catalyzes the dephosphorylation of undecaprenyl diphosphate (UPP). Confers resistance to bacitracin.</text>
</comment>
<proteinExistence type="inferred from homology"/>
<evidence type="ECO:0000256" key="3">
    <source>
        <dbReference type="ARBA" id="ARBA00012374"/>
    </source>
</evidence>
<comment type="subcellular location">
    <subcellularLocation>
        <location evidence="1 17">Cell membrane</location>
        <topology evidence="1 17">Multi-pass membrane protein</topology>
    </subcellularLocation>
</comment>
<dbReference type="EMBL" id="SOAU01000001">
    <property type="protein sequence ID" value="TDT15525.1"/>
    <property type="molecule type" value="Genomic_DNA"/>
</dbReference>
<keyword evidence="6 17" id="KW-0812">Transmembrane</keyword>
<evidence type="ECO:0000256" key="6">
    <source>
        <dbReference type="ARBA" id="ARBA00022692"/>
    </source>
</evidence>
<comment type="catalytic activity">
    <reaction evidence="16 17">
        <text>di-trans,octa-cis-undecaprenyl diphosphate + H2O = di-trans,octa-cis-undecaprenyl phosphate + phosphate + H(+)</text>
        <dbReference type="Rhea" id="RHEA:28094"/>
        <dbReference type="ChEBI" id="CHEBI:15377"/>
        <dbReference type="ChEBI" id="CHEBI:15378"/>
        <dbReference type="ChEBI" id="CHEBI:43474"/>
        <dbReference type="ChEBI" id="CHEBI:58405"/>
        <dbReference type="ChEBI" id="CHEBI:60392"/>
        <dbReference type="EC" id="3.6.1.27"/>
    </reaction>
</comment>
<evidence type="ECO:0000256" key="2">
    <source>
        <dbReference type="ARBA" id="ARBA00010621"/>
    </source>
</evidence>
<comment type="similarity">
    <text evidence="2 17">Belongs to the UppP family.</text>
</comment>
<evidence type="ECO:0000256" key="15">
    <source>
        <dbReference type="ARBA" id="ARBA00032932"/>
    </source>
</evidence>
<keyword evidence="5 17" id="KW-1003">Cell membrane</keyword>
<dbReference type="PANTHER" id="PTHR30622">
    <property type="entry name" value="UNDECAPRENYL-DIPHOSPHATASE"/>
    <property type="match status" value="1"/>
</dbReference>
<evidence type="ECO:0000256" key="8">
    <source>
        <dbReference type="ARBA" id="ARBA00022960"/>
    </source>
</evidence>
<comment type="caution">
    <text evidence="18">The sequence shown here is derived from an EMBL/GenBank/DDBJ whole genome shotgun (WGS) entry which is preliminary data.</text>
</comment>
<dbReference type="HAMAP" id="MF_01006">
    <property type="entry name" value="Undec_diphosphatase"/>
    <property type="match status" value="1"/>
</dbReference>
<organism evidence="18 19">
    <name type="scientific">Ilumatobacter fluminis</name>
    <dbReference type="NCBI Taxonomy" id="467091"/>
    <lineage>
        <taxon>Bacteria</taxon>
        <taxon>Bacillati</taxon>
        <taxon>Actinomycetota</taxon>
        <taxon>Acidimicrobiia</taxon>
        <taxon>Acidimicrobiales</taxon>
        <taxon>Ilumatobacteraceae</taxon>
        <taxon>Ilumatobacter</taxon>
    </lineage>
</organism>
<accession>A0A4R7HWZ4</accession>
<feature type="transmembrane region" description="Helical" evidence="17">
    <location>
        <begin position="257"/>
        <end position="275"/>
    </location>
</feature>
<sequence>MPWYQAFVLGLVQGFSEFLPISSSGHLLLTRWVFGWDPPGDESVEKAFDVALHFGTFMAVVAYFRHDLKRYIREGVRLIWNREKPIDPDGRIAWLLVVATIPAALVGVVLEDWIDERLGTPAIIGVSLIVFGVLLWWADQKHGKRTIDEFHLKDSLIVGAAQTLALNPGTSRSGITMTAARWIGFDRDTAARVSFLLSLPVILGAVVFKVGGLFADGVPDGLGGALVIGVITSAISGWVAVWGTLALVRNFSFTPFVVYRIVVGVAVLIAVAFGAG</sequence>
<dbReference type="Pfam" id="PF02673">
    <property type="entry name" value="BacA"/>
    <property type="match status" value="1"/>
</dbReference>
<dbReference type="GO" id="GO:0046677">
    <property type="term" value="P:response to antibiotic"/>
    <property type="evidence" value="ECO:0007669"/>
    <property type="project" value="UniProtKB-UniRule"/>
</dbReference>
<keyword evidence="12 17" id="KW-0046">Antibiotic resistance</keyword>
<dbReference type="GO" id="GO:0009252">
    <property type="term" value="P:peptidoglycan biosynthetic process"/>
    <property type="evidence" value="ECO:0007669"/>
    <property type="project" value="UniProtKB-KW"/>
</dbReference>
<keyword evidence="7 17" id="KW-0378">Hydrolase</keyword>
<comment type="miscellaneous">
    <text evidence="17">Bacitracin is thought to be involved in the inhibition of peptidoglycan synthesis by sequestering undecaprenyl diphosphate, thereby reducing the pool of lipid carrier available.</text>
</comment>
<evidence type="ECO:0000256" key="1">
    <source>
        <dbReference type="ARBA" id="ARBA00004651"/>
    </source>
</evidence>